<dbReference type="eggNOG" id="ENOG50342MJ">
    <property type="taxonomic scope" value="Bacteria"/>
</dbReference>
<dbReference type="STRING" id="421072.SAMN04488097_0671"/>
<dbReference type="Proteomes" id="UP000028623">
    <property type="component" value="Unassembled WGS sequence"/>
</dbReference>
<name>A0A085BFN1_9FLAO</name>
<organism evidence="1 2">
    <name type="scientific">Epilithonimonas lactis</name>
    <dbReference type="NCBI Taxonomy" id="421072"/>
    <lineage>
        <taxon>Bacteria</taxon>
        <taxon>Pseudomonadati</taxon>
        <taxon>Bacteroidota</taxon>
        <taxon>Flavobacteriia</taxon>
        <taxon>Flavobacteriales</taxon>
        <taxon>Weeksellaceae</taxon>
        <taxon>Chryseobacterium group</taxon>
        <taxon>Epilithonimonas</taxon>
    </lineage>
</organism>
<proteinExistence type="predicted"/>
<dbReference type="EMBL" id="JPLY01000004">
    <property type="protein sequence ID" value="KFC21276.1"/>
    <property type="molecule type" value="Genomic_DNA"/>
</dbReference>
<dbReference type="AlphaFoldDB" id="A0A085BFN1"/>
<evidence type="ECO:0000313" key="2">
    <source>
        <dbReference type="Proteomes" id="UP000028623"/>
    </source>
</evidence>
<keyword evidence="2" id="KW-1185">Reference proteome</keyword>
<comment type="caution">
    <text evidence="1">The sequence shown here is derived from an EMBL/GenBank/DDBJ whole genome shotgun (WGS) entry which is preliminary data.</text>
</comment>
<protein>
    <submittedName>
        <fullName evidence="1">Uncharacterized protein</fullName>
    </submittedName>
</protein>
<reference evidence="1 2" key="1">
    <citation type="submission" date="2014-07" db="EMBL/GenBank/DDBJ databases">
        <title>Epilithonimonas lactis LMG 22401 Genome.</title>
        <authorList>
            <person name="Pipes S.E."/>
            <person name="Stropko S.J."/>
        </authorList>
    </citation>
    <scope>NUCLEOTIDE SEQUENCE [LARGE SCALE GENOMIC DNA]</scope>
    <source>
        <strain evidence="1 2">LMG 24401</strain>
    </source>
</reference>
<sequence>MKIQEYGNKEIKNAIIKSFLEKDPKYFIPFILSKNVFVDYWNKTKFYEAFKYEILKLEMKDGFREIKLEKQYWDYYDDYTQLNIYDNYHLAPRFTILFKDENEKIYLEFDPF</sequence>
<accession>A0A085BFN1</accession>
<dbReference type="OrthoDB" id="1260731at2"/>
<dbReference type="RefSeq" id="WP_131474342.1">
    <property type="nucleotide sequence ID" value="NZ_FOFI01000001.1"/>
</dbReference>
<gene>
    <name evidence="1" type="ORF">IO89_13850</name>
</gene>
<evidence type="ECO:0000313" key="1">
    <source>
        <dbReference type="EMBL" id="KFC21276.1"/>
    </source>
</evidence>